<proteinExistence type="predicted"/>
<protein>
    <submittedName>
        <fullName evidence="1">Uncharacterized protein</fullName>
    </submittedName>
</protein>
<evidence type="ECO:0000313" key="1">
    <source>
        <dbReference type="EMBL" id="CAP80329.1"/>
    </source>
</evidence>
<dbReference type="HOGENOM" id="CLU_2171867_0_0_1"/>
<dbReference type="Proteomes" id="UP000000724">
    <property type="component" value="Contig Pc00c12"/>
</dbReference>
<name>B6H0Y0_PENRW</name>
<reference evidence="1 2" key="1">
    <citation type="journal article" date="2008" name="Nat. Biotechnol.">
        <title>Genome sequencing and analysis of the filamentous fungus Penicillium chrysogenum.</title>
        <authorList>
            <person name="van den Berg M.A."/>
            <person name="Albang R."/>
            <person name="Albermann K."/>
            <person name="Badger J.H."/>
            <person name="Daran J.-M."/>
            <person name="Driessen A.J.M."/>
            <person name="Garcia-Estrada C."/>
            <person name="Fedorova N.D."/>
            <person name="Harris D.M."/>
            <person name="Heijne W.H.M."/>
            <person name="Joardar V.S."/>
            <person name="Kiel J.A.K.W."/>
            <person name="Kovalchuk A."/>
            <person name="Martin J.F."/>
            <person name="Nierman W.C."/>
            <person name="Nijland J.G."/>
            <person name="Pronk J.T."/>
            <person name="Roubos J.A."/>
            <person name="van der Klei I.J."/>
            <person name="van Peij N.N.M.E."/>
            <person name="Veenhuis M."/>
            <person name="von Doehren H."/>
            <person name="Wagner C."/>
            <person name="Wortman J.R."/>
            <person name="Bovenberg R.A.L."/>
        </authorList>
    </citation>
    <scope>NUCLEOTIDE SEQUENCE [LARGE SCALE GENOMIC DNA]</scope>
    <source>
        <strain evidence="2">ATCC 28089 / DSM 1075 / NRRL 1951 / Wisconsin 54-1255</strain>
    </source>
</reference>
<organism evidence="1 2">
    <name type="scientific">Penicillium rubens (strain ATCC 28089 / DSM 1075 / NRRL 1951 / Wisconsin 54-1255)</name>
    <name type="common">Penicillium chrysogenum</name>
    <dbReference type="NCBI Taxonomy" id="500485"/>
    <lineage>
        <taxon>Eukaryota</taxon>
        <taxon>Fungi</taxon>
        <taxon>Dikarya</taxon>
        <taxon>Ascomycota</taxon>
        <taxon>Pezizomycotina</taxon>
        <taxon>Eurotiomycetes</taxon>
        <taxon>Eurotiomycetidae</taxon>
        <taxon>Eurotiales</taxon>
        <taxon>Aspergillaceae</taxon>
        <taxon>Penicillium</taxon>
        <taxon>Penicillium chrysogenum species complex</taxon>
    </lineage>
</organism>
<dbReference type="EMBL" id="AM920427">
    <property type="protein sequence ID" value="CAP80329.1"/>
    <property type="molecule type" value="Genomic_DNA"/>
</dbReference>
<dbReference type="AlphaFoldDB" id="B6H0Y0"/>
<dbReference type="VEuPathDB" id="FungiDB:PCH_Pc12g07020"/>
<accession>B6H0Y0</accession>
<evidence type="ECO:0000313" key="2">
    <source>
        <dbReference type="Proteomes" id="UP000000724"/>
    </source>
</evidence>
<sequence>MEKGTPNSFIAQSFALYFRPYNFGFWGPGLDATVGTGRSGVSIRLPSPKTHYACLICTPGIVDAYSEVVTKANSLLCVAMLRDIKLCLFDCNAMDSGSAWGVLVQHSDCA</sequence>
<keyword evidence="2" id="KW-1185">Reference proteome</keyword>
<gene>
    <name evidence="1" type="ORF">Pc12g07020</name>
    <name evidence="1" type="ORF">PCH_Pc12g07020</name>
</gene>